<dbReference type="PANTHER" id="PTHR45947:SF3">
    <property type="entry name" value="SULFOQUINOVOSYL TRANSFERASE SQD2"/>
    <property type="match status" value="1"/>
</dbReference>
<dbReference type="Pfam" id="PF13579">
    <property type="entry name" value="Glyco_trans_4_4"/>
    <property type="match status" value="1"/>
</dbReference>
<dbReference type="GO" id="GO:0016757">
    <property type="term" value="F:glycosyltransferase activity"/>
    <property type="evidence" value="ECO:0007669"/>
    <property type="project" value="InterPro"/>
</dbReference>
<evidence type="ECO:0000259" key="1">
    <source>
        <dbReference type="Pfam" id="PF00534"/>
    </source>
</evidence>
<evidence type="ECO:0000313" key="3">
    <source>
        <dbReference type="EMBL" id="RAK08198.1"/>
    </source>
</evidence>
<protein>
    <submittedName>
        <fullName evidence="3">Poly(Glycerol-phosphate) alpha-glucosyltransferase</fullName>
    </submittedName>
</protein>
<dbReference type="InterPro" id="IPR050194">
    <property type="entry name" value="Glycosyltransferase_grp1"/>
</dbReference>
<keyword evidence="3" id="KW-0808">Transferase</keyword>
<dbReference type="InterPro" id="IPR001296">
    <property type="entry name" value="Glyco_trans_1"/>
</dbReference>
<dbReference type="PANTHER" id="PTHR45947">
    <property type="entry name" value="SULFOQUINOVOSYL TRANSFERASE SQD2"/>
    <property type="match status" value="1"/>
</dbReference>
<gene>
    <name evidence="3" type="ORF">ATI53_10854</name>
</gene>
<keyword evidence="4" id="KW-1185">Reference proteome</keyword>
<evidence type="ECO:0000313" key="4">
    <source>
        <dbReference type="Proteomes" id="UP000249165"/>
    </source>
</evidence>
<reference evidence="3 4" key="1">
    <citation type="submission" date="2018-06" db="EMBL/GenBank/DDBJ databases">
        <title>Genomic Encyclopedia of Archaeal and Bacterial Type Strains, Phase II (KMG-II): from individual species to whole genera.</title>
        <authorList>
            <person name="Goeker M."/>
        </authorList>
    </citation>
    <scope>NUCLEOTIDE SEQUENCE [LARGE SCALE GENOMIC DNA]</scope>
    <source>
        <strain evidence="3 4">DSM 22011</strain>
    </source>
</reference>
<dbReference type="Proteomes" id="UP000249165">
    <property type="component" value="Unassembled WGS sequence"/>
</dbReference>
<sequence>MTHPRLAVVLPFVSPAGGGVTEAVRILVAALARSGAYEITVISFASDQDAASLPDWPTGITIHRFAFHGPARFAFSPGMARHMARHRYDIVHVHGIWMFHVLAAGIAMARGAVGIVSPHGMLEPWILARSARLKTAVSALFQKRVMRRARAIHVLTEKERGDLNGYLTGLPATIIPNFVPDAATPDSPAPWAAQVEGRDVWLFLARIHEKKGWPALLNAWDVLCAADPGSAQGLALVFCGWIDGDDSFAVRLAQSAARHGNVIHAGPQYGADKLASFARADVFVLPSMSEGLPMTVLEAVRQDALIAMSAACNLPDFFPQAAVNTGTDTQTILAALQRIRAMPSETRAAMRAAATAHLQQSYGEQAVMARYLALYAACQTHRL</sequence>
<dbReference type="EMBL" id="QLMG01000085">
    <property type="protein sequence ID" value="RAK08198.1"/>
    <property type="molecule type" value="Genomic_DNA"/>
</dbReference>
<feature type="domain" description="Glycosyl transferase family 1" evidence="1">
    <location>
        <begin position="196"/>
        <end position="354"/>
    </location>
</feature>
<dbReference type="AlphaFoldDB" id="A0A327XGP4"/>
<dbReference type="Gene3D" id="3.40.50.2000">
    <property type="entry name" value="Glycogen Phosphorylase B"/>
    <property type="match status" value="2"/>
</dbReference>
<feature type="domain" description="Glycosyltransferase subfamily 4-like N-terminal" evidence="2">
    <location>
        <begin position="18"/>
        <end position="165"/>
    </location>
</feature>
<comment type="caution">
    <text evidence="3">The sequence shown here is derived from an EMBL/GenBank/DDBJ whole genome shotgun (WGS) entry which is preliminary data.</text>
</comment>
<dbReference type="InterPro" id="IPR028098">
    <property type="entry name" value="Glyco_trans_4-like_N"/>
</dbReference>
<proteinExistence type="predicted"/>
<dbReference type="Pfam" id="PF00534">
    <property type="entry name" value="Glycos_transf_1"/>
    <property type="match status" value="1"/>
</dbReference>
<accession>A0A327XGP4</accession>
<organism evidence="3 4">
    <name type="scientific">Salipiger aestuarii</name>
    <dbReference type="NCBI Taxonomy" id="568098"/>
    <lineage>
        <taxon>Bacteria</taxon>
        <taxon>Pseudomonadati</taxon>
        <taxon>Pseudomonadota</taxon>
        <taxon>Alphaproteobacteria</taxon>
        <taxon>Rhodobacterales</taxon>
        <taxon>Roseobacteraceae</taxon>
        <taxon>Salipiger</taxon>
    </lineage>
</organism>
<dbReference type="SUPFAM" id="SSF53756">
    <property type="entry name" value="UDP-Glycosyltransferase/glycogen phosphorylase"/>
    <property type="match status" value="1"/>
</dbReference>
<evidence type="ECO:0000259" key="2">
    <source>
        <dbReference type="Pfam" id="PF13579"/>
    </source>
</evidence>
<name>A0A327XGP4_9RHOB</name>
<dbReference type="RefSeq" id="WP_170134646.1">
    <property type="nucleotide sequence ID" value="NZ_LIQE01000097.1"/>
</dbReference>